<organism evidence="6 7">
    <name type="scientific">Roseovarius aquimarinus</name>
    <dbReference type="NCBI Taxonomy" id="1229156"/>
    <lineage>
        <taxon>Bacteria</taxon>
        <taxon>Pseudomonadati</taxon>
        <taxon>Pseudomonadota</taxon>
        <taxon>Alphaproteobacteria</taxon>
        <taxon>Rhodobacterales</taxon>
        <taxon>Roseobacteraceae</taxon>
        <taxon>Roseovarius</taxon>
    </lineage>
</organism>
<protein>
    <submittedName>
        <fullName evidence="6">LysR family transcriptional regulator</fullName>
    </submittedName>
</protein>
<dbReference type="Pfam" id="PF00126">
    <property type="entry name" value="HTH_1"/>
    <property type="match status" value="1"/>
</dbReference>
<evidence type="ECO:0000256" key="3">
    <source>
        <dbReference type="ARBA" id="ARBA00023125"/>
    </source>
</evidence>
<proteinExistence type="inferred from homology"/>
<dbReference type="InterPro" id="IPR058163">
    <property type="entry name" value="LysR-type_TF_proteobact-type"/>
</dbReference>
<dbReference type="InterPro" id="IPR036390">
    <property type="entry name" value="WH_DNA-bd_sf"/>
</dbReference>
<dbReference type="Gene3D" id="1.10.10.10">
    <property type="entry name" value="Winged helix-like DNA-binding domain superfamily/Winged helix DNA-binding domain"/>
    <property type="match status" value="1"/>
</dbReference>
<comment type="similarity">
    <text evidence="1">Belongs to the LysR transcriptional regulatory family.</text>
</comment>
<accession>A0ABW7I645</accession>
<keyword evidence="4" id="KW-0804">Transcription</keyword>
<keyword evidence="2" id="KW-0805">Transcription regulation</keyword>
<sequence>MDRLTMAKALPPLTWFRAFEAAARALSFTAAAEELGMTQSAVSQHVKALETRLGVRLFIRRPRGLALTDDGRKLLPQVGAALDTLAAAARGFETGPAEDLLTIASSISMAEWVIAPHLSEFKARAPGLRIRFISTIWPDDFHAVRADVEIAFGSAKQVGRNATLLEPNRLIALKAPGLDGGPADLPLIEAVGTSDGWHRWPESAGGALRPEIFVDSYGAALTMARAGNGVALVTELLAHHALAAGTLVRAHAAQLPSAEGYHLRVSLGDTAAQLFRDWLIERLDAAAAAAA</sequence>
<evidence type="ECO:0000313" key="7">
    <source>
        <dbReference type="Proteomes" id="UP001607157"/>
    </source>
</evidence>
<dbReference type="InterPro" id="IPR036388">
    <property type="entry name" value="WH-like_DNA-bd_sf"/>
</dbReference>
<dbReference type="InterPro" id="IPR000847">
    <property type="entry name" value="LysR_HTH_N"/>
</dbReference>
<name>A0ABW7I645_9RHOB</name>
<dbReference type="SUPFAM" id="SSF46785">
    <property type="entry name" value="Winged helix' DNA-binding domain"/>
    <property type="match status" value="1"/>
</dbReference>
<dbReference type="PANTHER" id="PTHR30537">
    <property type="entry name" value="HTH-TYPE TRANSCRIPTIONAL REGULATOR"/>
    <property type="match status" value="1"/>
</dbReference>
<comment type="caution">
    <text evidence="6">The sequence shown here is derived from an EMBL/GenBank/DDBJ whole genome shotgun (WGS) entry which is preliminary data.</text>
</comment>
<keyword evidence="3" id="KW-0238">DNA-binding</keyword>
<evidence type="ECO:0000259" key="5">
    <source>
        <dbReference type="PROSITE" id="PS50931"/>
    </source>
</evidence>
<dbReference type="Gene3D" id="3.40.190.10">
    <property type="entry name" value="Periplasmic binding protein-like II"/>
    <property type="match status" value="2"/>
</dbReference>
<reference evidence="6 7" key="1">
    <citation type="submission" date="2024-10" db="EMBL/GenBank/DDBJ databases">
        <authorList>
            <person name="Yang X.-N."/>
        </authorList>
    </citation>
    <scope>NUCLEOTIDE SEQUENCE [LARGE SCALE GENOMIC DNA]</scope>
    <source>
        <strain evidence="6 7">CAU 1059</strain>
    </source>
</reference>
<dbReference type="PANTHER" id="PTHR30537:SF74">
    <property type="entry name" value="HTH-TYPE TRANSCRIPTIONAL REGULATOR TRPI"/>
    <property type="match status" value="1"/>
</dbReference>
<dbReference type="Pfam" id="PF03466">
    <property type="entry name" value="LysR_substrate"/>
    <property type="match status" value="1"/>
</dbReference>
<evidence type="ECO:0000313" key="6">
    <source>
        <dbReference type="EMBL" id="MFH0253628.1"/>
    </source>
</evidence>
<keyword evidence="7" id="KW-1185">Reference proteome</keyword>
<evidence type="ECO:0000256" key="2">
    <source>
        <dbReference type="ARBA" id="ARBA00023015"/>
    </source>
</evidence>
<dbReference type="PROSITE" id="PS50931">
    <property type="entry name" value="HTH_LYSR"/>
    <property type="match status" value="1"/>
</dbReference>
<feature type="domain" description="HTH lysR-type" evidence="5">
    <location>
        <begin position="11"/>
        <end position="68"/>
    </location>
</feature>
<dbReference type="InterPro" id="IPR005119">
    <property type="entry name" value="LysR_subst-bd"/>
</dbReference>
<dbReference type="PRINTS" id="PR00039">
    <property type="entry name" value="HTHLYSR"/>
</dbReference>
<dbReference type="RefSeq" id="WP_377172750.1">
    <property type="nucleotide sequence ID" value="NZ_JBHTJC010000005.1"/>
</dbReference>
<dbReference type="EMBL" id="JBIHMM010000001">
    <property type="protein sequence ID" value="MFH0253628.1"/>
    <property type="molecule type" value="Genomic_DNA"/>
</dbReference>
<gene>
    <name evidence="6" type="ORF">ACGRVM_06975</name>
</gene>
<dbReference type="Proteomes" id="UP001607157">
    <property type="component" value="Unassembled WGS sequence"/>
</dbReference>
<evidence type="ECO:0000256" key="1">
    <source>
        <dbReference type="ARBA" id="ARBA00009437"/>
    </source>
</evidence>
<dbReference type="SUPFAM" id="SSF53850">
    <property type="entry name" value="Periplasmic binding protein-like II"/>
    <property type="match status" value="1"/>
</dbReference>
<evidence type="ECO:0000256" key="4">
    <source>
        <dbReference type="ARBA" id="ARBA00023163"/>
    </source>
</evidence>